<evidence type="ECO:0000313" key="1">
    <source>
        <dbReference type="EMBL" id="OIQ81315.1"/>
    </source>
</evidence>
<reference evidence="1" key="1">
    <citation type="submission" date="2016-10" db="EMBL/GenBank/DDBJ databases">
        <title>Sequence of Gallionella enrichment culture.</title>
        <authorList>
            <person name="Poehlein A."/>
            <person name="Muehling M."/>
            <person name="Daniel R."/>
        </authorList>
    </citation>
    <scope>NUCLEOTIDE SEQUENCE</scope>
</reference>
<accession>A0A1J5QV07</accession>
<protein>
    <submittedName>
        <fullName evidence="1">Uncharacterized protein</fullName>
    </submittedName>
</protein>
<gene>
    <name evidence="1" type="ORF">GALL_369150</name>
</gene>
<sequence length="67" mass="7377">MVIVPTDALGGSAGTVAENLRELENWYTRGCALHDPTVWVTLRKRRKDELDATIRTTPSPTEPDLAA</sequence>
<dbReference type="EMBL" id="MLJW01000940">
    <property type="protein sequence ID" value="OIQ81315.1"/>
    <property type="molecule type" value="Genomic_DNA"/>
</dbReference>
<dbReference type="AlphaFoldDB" id="A0A1J5QV07"/>
<proteinExistence type="predicted"/>
<organism evidence="1">
    <name type="scientific">mine drainage metagenome</name>
    <dbReference type="NCBI Taxonomy" id="410659"/>
    <lineage>
        <taxon>unclassified sequences</taxon>
        <taxon>metagenomes</taxon>
        <taxon>ecological metagenomes</taxon>
    </lineage>
</organism>
<comment type="caution">
    <text evidence="1">The sequence shown here is derived from an EMBL/GenBank/DDBJ whole genome shotgun (WGS) entry which is preliminary data.</text>
</comment>
<name>A0A1J5QV07_9ZZZZ</name>